<evidence type="ECO:0008006" key="4">
    <source>
        <dbReference type="Google" id="ProtNLM"/>
    </source>
</evidence>
<protein>
    <recommendedName>
        <fullName evidence="4">DUF4227 family protein</fullName>
    </recommendedName>
</protein>
<dbReference type="Pfam" id="PF14004">
    <property type="entry name" value="DUF4227"/>
    <property type="match status" value="1"/>
</dbReference>
<evidence type="ECO:0000256" key="1">
    <source>
        <dbReference type="SAM" id="Phobius"/>
    </source>
</evidence>
<accession>A0A0M0KYZ9</accession>
<reference evidence="3" key="1">
    <citation type="submission" date="2015-08" db="EMBL/GenBank/DDBJ databases">
        <title>Fjat-14210 dsm16467.</title>
        <authorList>
            <person name="Liu B."/>
            <person name="Wang J."/>
            <person name="Zhu Y."/>
            <person name="Liu G."/>
            <person name="Chen Q."/>
            <person name="Chen Z."/>
            <person name="Lan J."/>
            <person name="Che J."/>
            <person name="Ge C."/>
            <person name="Shi H."/>
            <person name="Pan Z."/>
            <person name="Liu X."/>
        </authorList>
    </citation>
    <scope>NUCLEOTIDE SEQUENCE [LARGE SCALE GENOMIC DNA]</scope>
    <source>
        <strain evidence="3">DSM 16467</strain>
    </source>
</reference>
<dbReference type="RefSeq" id="WP_053402233.1">
    <property type="nucleotide sequence ID" value="NZ_JAMAUM010000004.1"/>
</dbReference>
<organism evidence="2 3">
    <name type="scientific">Priestia koreensis</name>
    <dbReference type="NCBI Taxonomy" id="284581"/>
    <lineage>
        <taxon>Bacteria</taxon>
        <taxon>Bacillati</taxon>
        <taxon>Bacillota</taxon>
        <taxon>Bacilli</taxon>
        <taxon>Bacillales</taxon>
        <taxon>Bacillaceae</taxon>
        <taxon>Priestia</taxon>
    </lineage>
</organism>
<sequence length="76" mass="9132">MKSWAETVYNTGKVFLFFMGFTFLFYYGIVWVHQEYQDYHKYDEPQGSAVKVANMGHEEKTTSWIDRLLLFYQNGE</sequence>
<dbReference type="STRING" id="284581.AMD01_14985"/>
<dbReference type="Proteomes" id="UP000037558">
    <property type="component" value="Unassembled WGS sequence"/>
</dbReference>
<gene>
    <name evidence="2" type="ORF">AMD01_14985</name>
</gene>
<dbReference type="OrthoDB" id="2691647at2"/>
<evidence type="ECO:0000313" key="2">
    <source>
        <dbReference type="EMBL" id="KOO44024.1"/>
    </source>
</evidence>
<dbReference type="EMBL" id="LILC01000019">
    <property type="protein sequence ID" value="KOO44024.1"/>
    <property type="molecule type" value="Genomic_DNA"/>
</dbReference>
<proteinExistence type="predicted"/>
<name>A0A0M0KYZ9_9BACI</name>
<dbReference type="PATRIC" id="fig|284581.3.peg.4069"/>
<comment type="caution">
    <text evidence="2">The sequence shown here is derived from an EMBL/GenBank/DDBJ whole genome shotgun (WGS) entry which is preliminary data.</text>
</comment>
<keyword evidence="1" id="KW-1133">Transmembrane helix</keyword>
<feature type="transmembrane region" description="Helical" evidence="1">
    <location>
        <begin position="14"/>
        <end position="32"/>
    </location>
</feature>
<evidence type="ECO:0000313" key="3">
    <source>
        <dbReference type="Proteomes" id="UP000037558"/>
    </source>
</evidence>
<dbReference type="InterPro" id="IPR025321">
    <property type="entry name" value="DUF4227"/>
</dbReference>
<keyword evidence="1" id="KW-0472">Membrane</keyword>
<keyword evidence="1" id="KW-0812">Transmembrane</keyword>
<keyword evidence="3" id="KW-1185">Reference proteome</keyword>
<dbReference type="AlphaFoldDB" id="A0A0M0KYZ9"/>